<dbReference type="Proteomes" id="UP001303946">
    <property type="component" value="Chromosome"/>
</dbReference>
<dbReference type="EMBL" id="CP136336">
    <property type="protein sequence ID" value="WOB10134.1"/>
    <property type="molecule type" value="Genomic_DNA"/>
</dbReference>
<proteinExistence type="predicted"/>
<feature type="domain" description="HTH cro/C1-type" evidence="1">
    <location>
        <begin position="22"/>
        <end position="77"/>
    </location>
</feature>
<name>A0ABZ0CYV4_9BURK</name>
<dbReference type="InterPro" id="IPR010982">
    <property type="entry name" value="Lambda_DNA-bd_dom_sf"/>
</dbReference>
<organism evidence="2 3">
    <name type="scientific">Piscinibacter gummiphilus</name>
    <dbReference type="NCBI Taxonomy" id="946333"/>
    <lineage>
        <taxon>Bacteria</taxon>
        <taxon>Pseudomonadati</taxon>
        <taxon>Pseudomonadota</taxon>
        <taxon>Betaproteobacteria</taxon>
        <taxon>Burkholderiales</taxon>
        <taxon>Sphaerotilaceae</taxon>
        <taxon>Piscinibacter</taxon>
    </lineage>
</organism>
<evidence type="ECO:0000313" key="3">
    <source>
        <dbReference type="Proteomes" id="UP001303946"/>
    </source>
</evidence>
<reference evidence="2 3" key="1">
    <citation type="submission" date="2023-10" db="EMBL/GenBank/DDBJ databases">
        <title>Bacteria for the degradation of biodegradable plastic PBAT(Polybutylene adipate terephthalate).</title>
        <authorList>
            <person name="Weon H.-Y."/>
            <person name="Yeon J."/>
        </authorList>
    </citation>
    <scope>NUCLEOTIDE SEQUENCE [LARGE SCALE GENOMIC DNA]</scope>
    <source>
        <strain evidence="2 3">SBD 7-3</strain>
    </source>
</reference>
<evidence type="ECO:0000313" key="2">
    <source>
        <dbReference type="EMBL" id="WOB10134.1"/>
    </source>
</evidence>
<dbReference type="Pfam" id="PF13560">
    <property type="entry name" value="HTH_31"/>
    <property type="match status" value="1"/>
</dbReference>
<dbReference type="SMART" id="SM00530">
    <property type="entry name" value="HTH_XRE"/>
    <property type="match status" value="1"/>
</dbReference>
<dbReference type="RefSeq" id="WP_316703035.1">
    <property type="nucleotide sequence ID" value="NZ_CP136336.1"/>
</dbReference>
<protein>
    <submittedName>
        <fullName evidence="2">Helix-turn-helix domain-containing protein</fullName>
    </submittedName>
</protein>
<gene>
    <name evidence="2" type="ORF">RXV79_08715</name>
</gene>
<dbReference type="InterPro" id="IPR001387">
    <property type="entry name" value="Cro/C1-type_HTH"/>
</dbReference>
<evidence type="ECO:0000259" key="1">
    <source>
        <dbReference type="SMART" id="SM00530"/>
    </source>
</evidence>
<keyword evidence="3" id="KW-1185">Reference proteome</keyword>
<sequence>MPARAPTPDLAATARLGALGLDIRARRKALGVSAQAAAAAAGMSRVTWHRIEGGEPSVTMGAYLNALGALGLEFRVGDVAVVPVKAAAMAVPKRIRLADYPQLKRLAWHAPGLTELTPAEALSLYERHWRHLDREALDAKEQALLEALTQQEAKGRLLV</sequence>
<dbReference type="Gene3D" id="1.10.260.40">
    <property type="entry name" value="lambda repressor-like DNA-binding domains"/>
    <property type="match status" value="1"/>
</dbReference>
<dbReference type="SUPFAM" id="SSF47413">
    <property type="entry name" value="lambda repressor-like DNA-binding domains"/>
    <property type="match status" value="1"/>
</dbReference>
<accession>A0ABZ0CYV4</accession>